<name>A0A505INW4_ASPNG</name>
<evidence type="ECO:0000313" key="2">
    <source>
        <dbReference type="Proteomes" id="UP000197666"/>
    </source>
</evidence>
<gene>
    <name evidence="1" type="ORF">CAN33_0022525</name>
</gene>
<reference evidence="2" key="1">
    <citation type="submission" date="2018-10" db="EMBL/GenBank/DDBJ databases">
        <title>FDA dAtabase for Regulatory Grade micrObial Sequences (FDA-ARGOS): Supporting development and validation of Infectious Disease Dx tests.</title>
        <authorList>
            <person name="Kerrigan L."/>
            <person name="Tallon L."/>
            <person name="Sadzewicz L."/>
            <person name="Sengamalay N."/>
            <person name="Ott S."/>
            <person name="Godinez A."/>
            <person name="Nagaraj S."/>
            <person name="Vavikolanu K."/>
            <person name="Nadendla S."/>
            <person name="George J."/>
            <person name="Sichtig H."/>
        </authorList>
    </citation>
    <scope>NUCLEOTIDE SEQUENCE [LARGE SCALE GENOMIC DNA]</scope>
    <source>
        <strain evidence="2">FDAARGOS_311</strain>
    </source>
</reference>
<evidence type="ECO:0000313" key="1">
    <source>
        <dbReference type="EMBL" id="TPR10512.1"/>
    </source>
</evidence>
<proteinExistence type="predicted"/>
<comment type="caution">
    <text evidence="1">The sequence shown here is derived from an EMBL/GenBank/DDBJ whole genome shotgun (WGS) entry which is preliminary data.</text>
</comment>
<dbReference type="AlphaFoldDB" id="A0A505INW4"/>
<dbReference type="VEuPathDB" id="FungiDB:ASPNIDRAFT2_1219634"/>
<organism evidence="1 2">
    <name type="scientific">Aspergillus niger</name>
    <dbReference type="NCBI Taxonomy" id="5061"/>
    <lineage>
        <taxon>Eukaryota</taxon>
        <taxon>Fungi</taxon>
        <taxon>Dikarya</taxon>
        <taxon>Ascomycota</taxon>
        <taxon>Pezizomycotina</taxon>
        <taxon>Eurotiomycetes</taxon>
        <taxon>Eurotiomycetidae</taxon>
        <taxon>Eurotiales</taxon>
        <taxon>Aspergillaceae</taxon>
        <taxon>Aspergillus</taxon>
        <taxon>Aspergillus subgen. Circumdati</taxon>
    </lineage>
</organism>
<sequence>MESSLPEQIFLDLPIAVVNKTARMRLVELAMGISAQYHIDGRATGGVYSDLRDNGDGPFELHESSVYDLVMEDAQDRELAEGNPELYSVTLRFYRDSSPNDGRRDIIEGILRTGTSCLATG</sequence>
<dbReference type="EMBL" id="NKJJ02000015">
    <property type="protein sequence ID" value="TPR10512.1"/>
    <property type="molecule type" value="Genomic_DNA"/>
</dbReference>
<protein>
    <submittedName>
        <fullName evidence="1">Amino acid adenylation domain protein</fullName>
    </submittedName>
</protein>
<dbReference type="Proteomes" id="UP000197666">
    <property type="component" value="Unassembled WGS sequence"/>
</dbReference>
<accession>A0A505INW4</accession>